<comment type="caution">
    <text evidence="4">The sequence shown here is derived from an EMBL/GenBank/DDBJ whole genome shotgun (WGS) entry which is preliminary data.</text>
</comment>
<proteinExistence type="predicted"/>
<feature type="compositionally biased region" description="Basic and acidic residues" evidence="1">
    <location>
        <begin position="447"/>
        <end position="461"/>
    </location>
</feature>
<feature type="domain" description="Hint" evidence="3">
    <location>
        <begin position="56"/>
        <end position="151"/>
    </location>
</feature>
<evidence type="ECO:0000313" key="5">
    <source>
        <dbReference type="Proteomes" id="UP000460298"/>
    </source>
</evidence>
<dbReference type="EMBL" id="WBUI01000008">
    <property type="protein sequence ID" value="KAB2932781.1"/>
    <property type="molecule type" value="Genomic_DNA"/>
</dbReference>
<dbReference type="GO" id="GO:0016539">
    <property type="term" value="P:intein-mediated protein splicing"/>
    <property type="evidence" value="ECO:0007669"/>
    <property type="project" value="InterPro"/>
</dbReference>
<protein>
    <recommendedName>
        <fullName evidence="6">Intein C-terminal splicing domain-containing protein</fullName>
    </recommendedName>
</protein>
<dbReference type="InterPro" id="IPR003586">
    <property type="entry name" value="Hint_dom_C"/>
</dbReference>
<dbReference type="Pfam" id="PF07591">
    <property type="entry name" value="PT-HINT"/>
    <property type="match status" value="1"/>
</dbReference>
<evidence type="ECO:0000313" key="4">
    <source>
        <dbReference type="EMBL" id="KAB2932781.1"/>
    </source>
</evidence>
<organism evidence="4 5">
    <name type="scientific">Leptonema illini</name>
    <dbReference type="NCBI Taxonomy" id="183"/>
    <lineage>
        <taxon>Bacteria</taxon>
        <taxon>Pseudomonadati</taxon>
        <taxon>Spirochaetota</taxon>
        <taxon>Spirochaetia</taxon>
        <taxon>Leptospirales</taxon>
        <taxon>Leptospiraceae</taxon>
        <taxon>Leptonema</taxon>
    </lineage>
</organism>
<dbReference type="InterPro" id="IPR003587">
    <property type="entry name" value="Hint_dom_N"/>
</dbReference>
<dbReference type="InterPro" id="IPR030934">
    <property type="entry name" value="Intein_C"/>
</dbReference>
<gene>
    <name evidence="4" type="ORF">F9K24_10405</name>
</gene>
<dbReference type="SMART" id="SM00306">
    <property type="entry name" value="HintN"/>
    <property type="match status" value="1"/>
</dbReference>
<dbReference type="PROSITE" id="PS50817">
    <property type="entry name" value="INTEIN_N_TER"/>
    <property type="match status" value="1"/>
</dbReference>
<dbReference type="CDD" id="cd00081">
    <property type="entry name" value="Hint"/>
    <property type="match status" value="1"/>
</dbReference>
<dbReference type="PROSITE" id="PS50818">
    <property type="entry name" value="INTEIN_C_TER"/>
    <property type="match status" value="1"/>
</dbReference>
<evidence type="ECO:0000259" key="2">
    <source>
        <dbReference type="SMART" id="SM00305"/>
    </source>
</evidence>
<dbReference type="Gene3D" id="2.170.16.10">
    <property type="entry name" value="Hedgehog/Intein (Hint) domain"/>
    <property type="match status" value="1"/>
</dbReference>
<dbReference type="AlphaFoldDB" id="A0A833H1W9"/>
<accession>A0A833H1W9</accession>
<evidence type="ECO:0000259" key="3">
    <source>
        <dbReference type="SMART" id="SM00306"/>
    </source>
</evidence>
<dbReference type="InterPro" id="IPR006141">
    <property type="entry name" value="Intein_N"/>
</dbReference>
<dbReference type="SMART" id="SM00305">
    <property type="entry name" value="HintC"/>
    <property type="match status" value="1"/>
</dbReference>
<dbReference type="Proteomes" id="UP000460298">
    <property type="component" value="Unassembled WGS sequence"/>
</dbReference>
<evidence type="ECO:0000256" key="1">
    <source>
        <dbReference type="SAM" id="MobiDB-lite"/>
    </source>
</evidence>
<dbReference type="InterPro" id="IPR036844">
    <property type="entry name" value="Hint_dom_sf"/>
</dbReference>
<evidence type="ECO:0008006" key="6">
    <source>
        <dbReference type="Google" id="ProtNLM"/>
    </source>
</evidence>
<reference evidence="4 5" key="1">
    <citation type="submission" date="2019-10" db="EMBL/GenBank/DDBJ databases">
        <title>Extracellular Electron Transfer in a Candidatus Methanoperedens spp. Enrichment Culture.</title>
        <authorList>
            <person name="Berger S."/>
            <person name="Rangel Shaw D."/>
            <person name="Berben T."/>
            <person name="In 'T Zandt M."/>
            <person name="Frank J."/>
            <person name="Reimann J."/>
            <person name="Jetten M.S.M."/>
            <person name="Welte C.U."/>
        </authorList>
    </citation>
    <scope>NUCLEOTIDE SEQUENCE [LARGE SCALE GENOMIC DNA]</scope>
    <source>
        <strain evidence="4">SB12</strain>
    </source>
</reference>
<name>A0A833H1W9_9LEPT</name>
<dbReference type="SUPFAM" id="SSF51294">
    <property type="entry name" value="Hedgehog/intein (Hint) domain"/>
    <property type="match status" value="1"/>
</dbReference>
<sequence length="511" mass="57411">MLLQALLIIRLFLWKNACTENLPAPETAPGAWRVCRGRRRALKETNIDALRTVGSCKCFAMEGQVKTPSGYRNIEDIRAGDKVLSYNERTKRLEVQTVAQTFIRKTDRIYTLVYTTGTKLQTTATHPFYMEGKGWVKAADLHIDVYGGARLQSVSYRQSKQGVIVSITVEERAETVYNFEVNETHTYLVGESDVVVHNAQGYAAEQTSEALKEAGSYEKSGIIDSIGQCFKSWWNSDGLFNGFETDKQVIDGEKKKHGLIAGYEKISDLGYALDDKGTNAMSTYNGFERTKEEILAGCSCRNPHTGVVDESQMSESDRLKYEAAVDGQINMEYEHSQALYKTWKDDGLSDVPLTPYAKQIIQHYLLPGVTMERLDSITISTPSAEYQQTQRENSNATYVPEPNAVYSFIRSDQQHGNLCQICVQDLAVLTHELTHMEQADQLGSSEFRSRHGKENDPRTIKDFPNAPATPNYGPSNTGESDTLEGFACHNQKYAQKLLFQKHLSPSLRLKQ</sequence>
<feature type="domain" description="Hint" evidence="2">
    <location>
        <begin position="160"/>
        <end position="204"/>
    </location>
</feature>
<feature type="region of interest" description="Disordered" evidence="1">
    <location>
        <begin position="440"/>
        <end position="483"/>
    </location>
</feature>
<dbReference type="NCBIfam" id="TIGR01443">
    <property type="entry name" value="intein_Cterm"/>
    <property type="match status" value="1"/>
</dbReference>